<feature type="compositionally biased region" description="Pro residues" evidence="1">
    <location>
        <begin position="15"/>
        <end position="24"/>
    </location>
</feature>
<feature type="region of interest" description="Disordered" evidence="1">
    <location>
        <begin position="1"/>
        <end position="91"/>
    </location>
</feature>
<reference evidence="2" key="1">
    <citation type="journal article" date="2022" name="bioRxiv">
        <title>Sequencing and chromosome-scale assembly of the giantPleurodeles waltlgenome.</title>
        <authorList>
            <person name="Brown T."/>
            <person name="Elewa A."/>
            <person name="Iarovenko S."/>
            <person name="Subramanian E."/>
            <person name="Araus A.J."/>
            <person name="Petzold A."/>
            <person name="Susuki M."/>
            <person name="Suzuki K.-i.T."/>
            <person name="Hayashi T."/>
            <person name="Toyoda A."/>
            <person name="Oliveira C."/>
            <person name="Osipova E."/>
            <person name="Leigh N.D."/>
            <person name="Simon A."/>
            <person name="Yun M.H."/>
        </authorList>
    </citation>
    <scope>NUCLEOTIDE SEQUENCE</scope>
    <source>
        <strain evidence="2">20211129_DDA</strain>
        <tissue evidence="2">Liver</tissue>
    </source>
</reference>
<proteinExistence type="predicted"/>
<dbReference type="EMBL" id="JANPWB010000002">
    <property type="protein sequence ID" value="KAJ1206642.1"/>
    <property type="molecule type" value="Genomic_DNA"/>
</dbReference>
<dbReference type="AlphaFoldDB" id="A0AAV7W297"/>
<protein>
    <submittedName>
        <fullName evidence="2">Uncharacterized protein</fullName>
    </submittedName>
</protein>
<comment type="caution">
    <text evidence="2">The sequence shown here is derived from an EMBL/GenBank/DDBJ whole genome shotgun (WGS) entry which is preliminary data.</text>
</comment>
<organism evidence="2 3">
    <name type="scientific">Pleurodeles waltl</name>
    <name type="common">Iberian ribbed newt</name>
    <dbReference type="NCBI Taxonomy" id="8319"/>
    <lineage>
        <taxon>Eukaryota</taxon>
        <taxon>Metazoa</taxon>
        <taxon>Chordata</taxon>
        <taxon>Craniata</taxon>
        <taxon>Vertebrata</taxon>
        <taxon>Euteleostomi</taxon>
        <taxon>Amphibia</taxon>
        <taxon>Batrachia</taxon>
        <taxon>Caudata</taxon>
        <taxon>Salamandroidea</taxon>
        <taxon>Salamandridae</taxon>
        <taxon>Pleurodelinae</taxon>
        <taxon>Pleurodeles</taxon>
    </lineage>
</organism>
<gene>
    <name evidence="2" type="ORF">NDU88_002044</name>
</gene>
<accession>A0AAV7W297</accession>
<keyword evidence="3" id="KW-1185">Reference proteome</keyword>
<evidence type="ECO:0000256" key="1">
    <source>
        <dbReference type="SAM" id="MobiDB-lite"/>
    </source>
</evidence>
<evidence type="ECO:0000313" key="2">
    <source>
        <dbReference type="EMBL" id="KAJ1206642.1"/>
    </source>
</evidence>
<sequence>MTHGVPRPLTAIPQVIPPGGPPAASPSRFPGAPPGFDSMHLGRPRRNQGCTRSIGSKEQRPLGRVPTRDPSPCQVLRVPQSSKGRPRRCRRRTWAAHSALVAARLPTRGRSFK</sequence>
<evidence type="ECO:0000313" key="3">
    <source>
        <dbReference type="Proteomes" id="UP001066276"/>
    </source>
</evidence>
<dbReference type="Proteomes" id="UP001066276">
    <property type="component" value="Chromosome 1_2"/>
</dbReference>
<name>A0AAV7W297_PLEWA</name>
<feature type="compositionally biased region" description="Low complexity" evidence="1">
    <location>
        <begin position="25"/>
        <end position="36"/>
    </location>
</feature>